<organism evidence="2 3">
    <name type="scientific">Paenibacillus silvestris</name>
    <dbReference type="NCBI Taxonomy" id="2606219"/>
    <lineage>
        <taxon>Bacteria</taxon>
        <taxon>Bacillati</taxon>
        <taxon>Bacillota</taxon>
        <taxon>Bacilli</taxon>
        <taxon>Bacillales</taxon>
        <taxon>Paenibacillaceae</taxon>
        <taxon>Paenibacillus</taxon>
    </lineage>
</organism>
<dbReference type="Proteomes" id="UP000481087">
    <property type="component" value="Unassembled WGS sequence"/>
</dbReference>
<keyword evidence="3" id="KW-1185">Reference proteome</keyword>
<comment type="caution">
    <text evidence="2">The sequence shown here is derived from an EMBL/GenBank/DDBJ whole genome shotgun (WGS) entry which is preliminary data.</text>
</comment>
<sequence length="262" mass="29676">MKKEFIGLVLTTFLLTMSSTYPTHAEAPPMNFVIIQETNLYSEDDGGSNHLGAISPYQNVQLAPNSPFSFYDKIGPEDWLKVQTWLGERWIRDDDKVIYGFFEERKSTLTLLNTVSLFNQPDINTKTNLMLAPQGILSTSTIRYGPKYVINAMSAAGQAGTWYQVDTWLGPKWIVNPALMEDVHAETIDFKLKLMGSETVFLTPYEQDGKGEILESGTVQAIAKWQYAPLPANVITWYKINLPQGERWVRPKNETIEIKSKS</sequence>
<feature type="signal peptide" evidence="1">
    <location>
        <begin position="1"/>
        <end position="25"/>
    </location>
</feature>
<proteinExistence type="predicted"/>
<evidence type="ECO:0000313" key="3">
    <source>
        <dbReference type="Proteomes" id="UP000481087"/>
    </source>
</evidence>
<gene>
    <name evidence="2" type="ORF">GQF01_02050</name>
</gene>
<evidence type="ECO:0000313" key="2">
    <source>
        <dbReference type="EMBL" id="MZQ80922.1"/>
    </source>
</evidence>
<name>A0A6L8UUA6_9BACL</name>
<accession>A0A6L8UUA6</accession>
<evidence type="ECO:0000256" key="1">
    <source>
        <dbReference type="SAM" id="SignalP"/>
    </source>
</evidence>
<dbReference type="AlphaFoldDB" id="A0A6L8UUA6"/>
<protein>
    <submittedName>
        <fullName evidence="2">Uncharacterized protein</fullName>
    </submittedName>
</protein>
<keyword evidence="1" id="KW-0732">Signal</keyword>
<reference evidence="2 3" key="1">
    <citation type="submission" date="2019-12" db="EMBL/GenBank/DDBJ databases">
        <title>Paenibacillus sp. nov. sp. isolated from soil.</title>
        <authorList>
            <person name="Kim J."/>
            <person name="Jeong S.E."/>
            <person name="Jung H.S."/>
            <person name="Jeon C.O."/>
        </authorList>
    </citation>
    <scope>NUCLEOTIDE SEQUENCE [LARGE SCALE GENOMIC DNA]</scope>
    <source>
        <strain evidence="2 3">5J-6</strain>
    </source>
</reference>
<dbReference type="RefSeq" id="WP_161405231.1">
    <property type="nucleotide sequence ID" value="NZ_WTUZ01000005.1"/>
</dbReference>
<feature type="chain" id="PRO_5026735121" evidence="1">
    <location>
        <begin position="26"/>
        <end position="262"/>
    </location>
</feature>
<dbReference type="EMBL" id="WTUZ01000005">
    <property type="protein sequence ID" value="MZQ80922.1"/>
    <property type="molecule type" value="Genomic_DNA"/>
</dbReference>